<dbReference type="GO" id="GO:0009060">
    <property type="term" value="P:aerobic respiration"/>
    <property type="evidence" value="ECO:0007669"/>
    <property type="project" value="InterPro"/>
</dbReference>
<feature type="transmembrane region" description="Helical" evidence="3">
    <location>
        <begin position="86"/>
        <end position="109"/>
    </location>
</feature>
<feature type="transmembrane region" description="Helical" evidence="3">
    <location>
        <begin position="221"/>
        <end position="243"/>
    </location>
</feature>
<keyword evidence="1" id="KW-0679">Respiratory chain</keyword>
<feature type="transmembrane region" description="Helical" evidence="3">
    <location>
        <begin position="193"/>
        <end position="214"/>
    </location>
</feature>
<dbReference type="AlphaFoldDB" id="A0A7C6Z779"/>
<dbReference type="Gene3D" id="1.20.210.10">
    <property type="entry name" value="Cytochrome c oxidase-like, subunit I domain"/>
    <property type="match status" value="1"/>
</dbReference>
<feature type="transmembrane region" description="Helical" evidence="3">
    <location>
        <begin position="411"/>
        <end position="433"/>
    </location>
</feature>
<evidence type="ECO:0000313" key="5">
    <source>
        <dbReference type="EMBL" id="HHY28949.1"/>
    </source>
</evidence>
<dbReference type="InterPro" id="IPR036927">
    <property type="entry name" value="Cyt_c_oxase-like_su1_sf"/>
</dbReference>
<dbReference type="InterPro" id="IPR023616">
    <property type="entry name" value="Cyt_c_oxase-like_su1_dom"/>
</dbReference>
<organism evidence="5 6">
    <name type="scientific">Desulfitobacterium dehalogenans</name>
    <dbReference type="NCBI Taxonomy" id="36854"/>
    <lineage>
        <taxon>Bacteria</taxon>
        <taxon>Bacillati</taxon>
        <taxon>Bacillota</taxon>
        <taxon>Clostridia</taxon>
        <taxon>Eubacteriales</taxon>
        <taxon>Desulfitobacteriaceae</taxon>
        <taxon>Desulfitobacterium</taxon>
    </lineage>
</organism>
<keyword evidence="3" id="KW-0472">Membrane</keyword>
<keyword evidence="3" id="KW-0812">Transmembrane</keyword>
<feature type="transmembrane region" description="Helical" evidence="3">
    <location>
        <begin position="249"/>
        <end position="276"/>
    </location>
</feature>
<dbReference type="GO" id="GO:0016020">
    <property type="term" value="C:membrane"/>
    <property type="evidence" value="ECO:0007669"/>
    <property type="project" value="InterPro"/>
</dbReference>
<dbReference type="InterPro" id="IPR000883">
    <property type="entry name" value="Cyt_C_Oxase_1"/>
</dbReference>
<dbReference type="Proteomes" id="UP000553059">
    <property type="component" value="Unassembled WGS sequence"/>
</dbReference>
<feature type="transmembrane region" description="Helical" evidence="3">
    <location>
        <begin position="52"/>
        <end position="74"/>
    </location>
</feature>
<dbReference type="GO" id="GO:0004129">
    <property type="term" value="F:cytochrome-c oxidase activity"/>
    <property type="evidence" value="ECO:0007669"/>
    <property type="project" value="InterPro"/>
</dbReference>
<dbReference type="GO" id="GO:0015990">
    <property type="term" value="P:electron transport coupled proton transport"/>
    <property type="evidence" value="ECO:0007669"/>
    <property type="project" value="TreeGrafter"/>
</dbReference>
<dbReference type="PANTHER" id="PTHR10422">
    <property type="entry name" value="CYTOCHROME C OXIDASE SUBUNIT 1"/>
    <property type="match status" value="1"/>
</dbReference>
<keyword evidence="3" id="KW-1133">Transmembrane helix</keyword>
<dbReference type="PROSITE" id="PS50855">
    <property type="entry name" value="COX1"/>
    <property type="match status" value="1"/>
</dbReference>
<evidence type="ECO:0000256" key="2">
    <source>
        <dbReference type="ARBA" id="ARBA00022982"/>
    </source>
</evidence>
<feature type="transmembrane region" description="Helical" evidence="3">
    <location>
        <begin position="328"/>
        <end position="351"/>
    </location>
</feature>
<keyword evidence="2" id="KW-0249">Electron transport</keyword>
<protein>
    <submittedName>
        <fullName evidence="5">Cytochrome C and quinol oxidase polypeptide I</fullName>
    </submittedName>
</protein>
<comment type="caution">
    <text evidence="5">The sequence shown here is derived from an EMBL/GenBank/DDBJ whole genome shotgun (WGS) entry which is preliminary data.</text>
</comment>
<dbReference type="EMBL" id="DUTF01000416">
    <property type="protein sequence ID" value="HHY28949.1"/>
    <property type="molecule type" value="Genomic_DNA"/>
</dbReference>
<reference evidence="5 6" key="1">
    <citation type="journal article" date="2020" name="Biotechnol. Biofuels">
        <title>New insights from the biogas microbiome by comprehensive genome-resolved metagenomics of nearly 1600 species originating from multiple anaerobic digesters.</title>
        <authorList>
            <person name="Campanaro S."/>
            <person name="Treu L."/>
            <person name="Rodriguez-R L.M."/>
            <person name="Kovalovszki A."/>
            <person name="Ziels R.M."/>
            <person name="Maus I."/>
            <person name="Zhu X."/>
            <person name="Kougias P.G."/>
            <person name="Basile A."/>
            <person name="Luo G."/>
            <person name="Schluter A."/>
            <person name="Konstantinidis K.T."/>
            <person name="Angelidaki I."/>
        </authorList>
    </citation>
    <scope>NUCLEOTIDE SEQUENCE [LARGE SCALE GENOMIC DNA]</scope>
    <source>
        <strain evidence="5">AS05jafATM_4</strain>
    </source>
</reference>
<evidence type="ECO:0000259" key="4">
    <source>
        <dbReference type="PROSITE" id="PS50855"/>
    </source>
</evidence>
<feature type="transmembrane region" description="Helical" evidence="3">
    <location>
        <begin position="150"/>
        <end position="173"/>
    </location>
</feature>
<keyword evidence="1" id="KW-0813">Transport</keyword>
<proteinExistence type="predicted"/>
<name>A0A7C6Z779_9FIRM</name>
<dbReference type="GO" id="GO:0020037">
    <property type="term" value="F:heme binding"/>
    <property type="evidence" value="ECO:0007669"/>
    <property type="project" value="InterPro"/>
</dbReference>
<dbReference type="Pfam" id="PF00115">
    <property type="entry name" value="COX1"/>
    <property type="match status" value="1"/>
</dbReference>
<dbReference type="PANTHER" id="PTHR10422:SF43">
    <property type="entry name" value="NITRIC OXIDE REDUCTASE SUBUNIT B"/>
    <property type="match status" value="1"/>
</dbReference>
<evidence type="ECO:0000313" key="6">
    <source>
        <dbReference type="Proteomes" id="UP000553059"/>
    </source>
</evidence>
<feature type="domain" description="Cytochrome oxidase subunit I profile" evidence="4">
    <location>
        <begin position="184"/>
        <end position="442"/>
    </location>
</feature>
<feature type="transmembrane region" description="Helical" evidence="3">
    <location>
        <begin position="288"/>
        <end position="316"/>
    </location>
</feature>
<accession>A0A7C6Z779</accession>
<evidence type="ECO:0000256" key="3">
    <source>
        <dbReference type="SAM" id="Phobius"/>
    </source>
</evidence>
<gene>
    <name evidence="5" type="ORF">GX523_19805</name>
</gene>
<evidence type="ECO:0000256" key="1">
    <source>
        <dbReference type="ARBA" id="ARBA00022660"/>
    </source>
</evidence>
<feature type="transmembrane region" description="Helical" evidence="3">
    <location>
        <begin position="12"/>
        <end position="32"/>
    </location>
</feature>
<dbReference type="SUPFAM" id="SSF81442">
    <property type="entry name" value="Cytochrome c oxidase subunit I-like"/>
    <property type="match status" value="1"/>
</dbReference>
<feature type="transmembrane region" description="Helical" evidence="3">
    <location>
        <begin position="363"/>
        <end position="391"/>
    </location>
</feature>
<feature type="transmembrane region" description="Helical" evidence="3">
    <location>
        <begin position="121"/>
        <end position="138"/>
    </location>
</feature>
<sequence length="442" mass="49171">MKGFLGKQIARRYVLYAVFLFGIQGLVALLGATSLIVPDFPSPISHEYGRAVHLALATFWPVIGMMGMVYYFTVDQLKADIYSPRLARWQFVILLIASGGLLGTLALGIGNGREYLDGLPVFYMGISLGLLLGAYNLIRTLWKNRRKITPAAGIMTVGVVFLSMLLIPNVLRFNNPVADEAVKFWVVHLWEEMAFELTTSGFIASFFVTAGIAAKRDIEKWLYLEATLSVIGGLFGTGHHYFWIGFPPIWLFVGPVFSFIQVLPVFLLAYLIYKGFKKHKPFSLREKLAVWLILSSIFHHLTGATLLGILITIPWINLYTHGTYITSGHAHLALFGTIGFLILAGAYAILIEEDVLNKKTYGYGVSGIILLNLGLIGMSLCLILAGFLQTYLWRVMGIDFMVVSSVINPYLILRALLGSLFTLGAAILSFLIIKTWWKTRKA</sequence>
<dbReference type="GO" id="GO:0022904">
    <property type="term" value="P:respiratory electron transport chain"/>
    <property type="evidence" value="ECO:0007669"/>
    <property type="project" value="TreeGrafter"/>
</dbReference>